<dbReference type="InterPro" id="IPR017853">
    <property type="entry name" value="GH"/>
</dbReference>
<accession>A0A1E3AFE4</accession>
<proteinExistence type="predicted"/>
<sequence length="461" mass="52887">MKLETNDVSHLEWMSEEADKENKYEKPWENGSLRVTGNGRYFCCGDTPFFWMGDTAWLLFHQLTSREAYCYLRGRKELGYNVILADFLHTPEQINMAGESALEEGDFSRIKKDGGFWKHVDQVIKMAEELGLYMGLLPVWGSSIVAGGSLNDGNLDGYLDFILDRYHDAPNLIWIVGGDVRGDVNPGLFCRMGRRMKEDRPDRLVGYHPFGRTSSSLWFHEEDWLDFNLFQSGHRRYDQTELGAWDDNSEKEGCFGEDCWRYVKRDYEKLPVKPVLDGEPSYEWVVQGLHDLTQPYWKAADVRRYAYWDVFAGAAGHTYGHNSIMQFYRDLSQKGAFGAKYLWSDAIHHPGGAQMIHLKRLMESVDYGNGRPAQELLLMEEGLKYDYVSVFAGGNFLFAYTCTGRAIRLSLTNFKGKIKSAHWMDPVTGMQTFICEVTGKEEAVFLPPEREDGSDSVLVIR</sequence>
<dbReference type="RefSeq" id="WP_081331241.1">
    <property type="nucleotide sequence ID" value="NZ_MCGH01000002.1"/>
</dbReference>
<dbReference type="EMBL" id="MCGH01000002">
    <property type="protein sequence ID" value="ODM07337.1"/>
    <property type="molecule type" value="Genomic_DNA"/>
</dbReference>
<evidence type="ECO:0000259" key="1">
    <source>
        <dbReference type="Pfam" id="PF12904"/>
    </source>
</evidence>
<comment type="caution">
    <text evidence="3">The sequence shown here is derived from an EMBL/GenBank/DDBJ whole genome shotgun (WGS) entry which is preliminary data.</text>
</comment>
<name>A0A1E3AFE4_9FIRM</name>
<evidence type="ECO:0000259" key="2">
    <source>
        <dbReference type="Pfam" id="PF13204"/>
    </source>
</evidence>
<dbReference type="SUPFAM" id="SSF51445">
    <property type="entry name" value="(Trans)glycosidases"/>
    <property type="match status" value="1"/>
</dbReference>
<dbReference type="Pfam" id="PF13204">
    <property type="entry name" value="Apiosidase"/>
    <property type="match status" value="1"/>
</dbReference>
<dbReference type="Proteomes" id="UP000094067">
    <property type="component" value="Unassembled WGS sequence"/>
</dbReference>
<feature type="domain" description="Apiosidase-like catalytic" evidence="2">
    <location>
        <begin position="38"/>
        <end position="367"/>
    </location>
</feature>
<dbReference type="PATRIC" id="fig|1432052.4.peg.3597"/>
<dbReference type="PANTHER" id="PTHR37836">
    <property type="entry name" value="LMO1036 PROTEIN"/>
    <property type="match status" value="1"/>
</dbReference>
<protein>
    <submittedName>
        <fullName evidence="3">Putative endoglucanase</fullName>
    </submittedName>
</protein>
<dbReference type="AlphaFoldDB" id="A0A1E3AFE4"/>
<gene>
    <name evidence="3" type="ORF">BEI61_03227</name>
</gene>
<dbReference type="Gene3D" id="3.20.20.80">
    <property type="entry name" value="Glycosidases"/>
    <property type="match status" value="1"/>
</dbReference>
<reference evidence="3 4" key="1">
    <citation type="submission" date="2016-07" db="EMBL/GenBank/DDBJ databases">
        <title>Characterization of isolates of Eisenbergiella tayi derived from blood cultures, using whole genome sequencing.</title>
        <authorList>
            <person name="Burdz T."/>
            <person name="Wiebe D."/>
            <person name="Huynh C."/>
            <person name="Bernard K."/>
        </authorList>
    </citation>
    <scope>NUCLEOTIDE SEQUENCE [LARGE SCALE GENOMIC DNA]</scope>
    <source>
        <strain evidence="3 4">NML 110608</strain>
    </source>
</reference>
<feature type="domain" description="Putative collagen-binding" evidence="1">
    <location>
        <begin position="372"/>
        <end position="460"/>
    </location>
</feature>
<organism evidence="3 4">
    <name type="scientific">Eisenbergiella tayi</name>
    <dbReference type="NCBI Taxonomy" id="1432052"/>
    <lineage>
        <taxon>Bacteria</taxon>
        <taxon>Bacillati</taxon>
        <taxon>Bacillota</taxon>
        <taxon>Clostridia</taxon>
        <taxon>Lachnospirales</taxon>
        <taxon>Lachnospiraceae</taxon>
        <taxon>Eisenbergiella</taxon>
    </lineage>
</organism>
<evidence type="ECO:0000313" key="3">
    <source>
        <dbReference type="EMBL" id="ODM07337.1"/>
    </source>
</evidence>
<dbReference type="PANTHER" id="PTHR37836:SF3">
    <property type="entry name" value="ENDOGLUCANASE"/>
    <property type="match status" value="1"/>
</dbReference>
<evidence type="ECO:0000313" key="4">
    <source>
        <dbReference type="Proteomes" id="UP000094067"/>
    </source>
</evidence>
<dbReference type="Pfam" id="PF12904">
    <property type="entry name" value="Collagen_bind_2"/>
    <property type="match status" value="1"/>
</dbReference>
<dbReference type="InterPro" id="IPR024749">
    <property type="entry name" value="Collagen-bd_put"/>
</dbReference>
<dbReference type="InterPro" id="IPR025277">
    <property type="entry name" value="Apiosidase-like_cat_dom"/>
</dbReference>